<sequence length="35" mass="3658">MLEPVPPGTVKTEKMIVIVISGITGVVTIISGIHQ</sequence>
<keyword evidence="1" id="KW-1133">Transmembrane helix</keyword>
<name>A0A645G9G6_9ZZZZ</name>
<dbReference type="EMBL" id="VSSQ01072085">
    <property type="protein sequence ID" value="MPN23538.1"/>
    <property type="molecule type" value="Genomic_DNA"/>
</dbReference>
<keyword evidence="1" id="KW-0812">Transmembrane</keyword>
<evidence type="ECO:0000256" key="1">
    <source>
        <dbReference type="SAM" id="Phobius"/>
    </source>
</evidence>
<proteinExistence type="predicted"/>
<evidence type="ECO:0000313" key="2">
    <source>
        <dbReference type="EMBL" id="MPN23538.1"/>
    </source>
</evidence>
<comment type="caution">
    <text evidence="2">The sequence shown here is derived from an EMBL/GenBank/DDBJ whole genome shotgun (WGS) entry which is preliminary data.</text>
</comment>
<feature type="transmembrane region" description="Helical" evidence="1">
    <location>
        <begin position="15"/>
        <end position="33"/>
    </location>
</feature>
<keyword evidence="1" id="KW-0472">Membrane</keyword>
<accession>A0A645G9G6</accession>
<organism evidence="2">
    <name type="scientific">bioreactor metagenome</name>
    <dbReference type="NCBI Taxonomy" id="1076179"/>
    <lineage>
        <taxon>unclassified sequences</taxon>
        <taxon>metagenomes</taxon>
        <taxon>ecological metagenomes</taxon>
    </lineage>
</organism>
<protein>
    <submittedName>
        <fullName evidence="2">Uncharacterized protein</fullName>
    </submittedName>
</protein>
<dbReference type="AlphaFoldDB" id="A0A645G9G6"/>
<gene>
    <name evidence="2" type="ORF">SDC9_170927</name>
</gene>
<reference evidence="2" key="1">
    <citation type="submission" date="2019-08" db="EMBL/GenBank/DDBJ databases">
        <authorList>
            <person name="Kucharzyk K."/>
            <person name="Murdoch R.W."/>
            <person name="Higgins S."/>
            <person name="Loffler F."/>
        </authorList>
    </citation>
    <scope>NUCLEOTIDE SEQUENCE</scope>
</reference>